<dbReference type="Proteomes" id="UP000662747">
    <property type="component" value="Chromosome"/>
</dbReference>
<feature type="region of interest" description="Disordered" evidence="1">
    <location>
        <begin position="1"/>
        <end position="22"/>
    </location>
</feature>
<sequence>MQPTEASIVPQDPRDNSAWDIDGSEPDVVVELRCPVEGSDQQLVTRTPEVSSYTPRWTTGGCTTTVGALLGQEIQIKFIDVDVAFDDEIISVRYALKEEELRAGGVSLAIPGYVNSVSLKFTRTP</sequence>
<evidence type="ECO:0000313" key="2">
    <source>
        <dbReference type="EMBL" id="QSQ26846.1"/>
    </source>
</evidence>
<accession>A0ABX7P8R7</accession>
<evidence type="ECO:0000313" key="3">
    <source>
        <dbReference type="Proteomes" id="UP000662747"/>
    </source>
</evidence>
<reference evidence="2 3" key="1">
    <citation type="submission" date="2021-02" db="EMBL/GenBank/DDBJ databases">
        <title>De Novo genome assembly of isolated myxobacteria.</title>
        <authorList>
            <person name="Stevens D.C."/>
        </authorList>
    </citation>
    <scope>NUCLEOTIDE SEQUENCE [LARGE SCALE GENOMIC DNA]</scope>
    <source>
        <strain evidence="3">SCPEA02</strain>
    </source>
</reference>
<dbReference type="RefSeq" id="WP_206728388.1">
    <property type="nucleotide sequence ID" value="NZ_CP071090.1"/>
</dbReference>
<name>A0ABX7P8R7_9BACT</name>
<keyword evidence="3" id="KW-1185">Reference proteome</keyword>
<protein>
    <submittedName>
        <fullName evidence="2">Uncharacterized protein</fullName>
    </submittedName>
</protein>
<proteinExistence type="predicted"/>
<gene>
    <name evidence="2" type="ORF">JY651_18860</name>
</gene>
<organism evidence="2 3">
    <name type="scientific">Pyxidicoccus parkwayensis</name>
    <dbReference type="NCBI Taxonomy" id="2813578"/>
    <lineage>
        <taxon>Bacteria</taxon>
        <taxon>Pseudomonadati</taxon>
        <taxon>Myxococcota</taxon>
        <taxon>Myxococcia</taxon>
        <taxon>Myxococcales</taxon>
        <taxon>Cystobacterineae</taxon>
        <taxon>Myxococcaceae</taxon>
        <taxon>Pyxidicoccus</taxon>
    </lineage>
</organism>
<evidence type="ECO:0000256" key="1">
    <source>
        <dbReference type="SAM" id="MobiDB-lite"/>
    </source>
</evidence>
<dbReference type="EMBL" id="CP071090">
    <property type="protein sequence ID" value="QSQ26846.1"/>
    <property type="molecule type" value="Genomic_DNA"/>
</dbReference>